<reference evidence="1 2" key="1">
    <citation type="submission" date="2017-06" db="EMBL/GenBank/DDBJ databases">
        <title>Ant-infecting Ophiocordyceps genomes reveal a high diversity of potential behavioral manipulation genes and a possible major role for enterotoxins.</title>
        <authorList>
            <person name="De Bekker C."/>
            <person name="Evans H.C."/>
            <person name="Brachmann A."/>
            <person name="Hughes D.P."/>
        </authorList>
    </citation>
    <scope>NUCLEOTIDE SEQUENCE [LARGE SCALE GENOMIC DNA]</scope>
    <source>
        <strain evidence="1 2">1348a</strain>
    </source>
</reference>
<evidence type="ECO:0000313" key="2">
    <source>
        <dbReference type="Proteomes" id="UP000224854"/>
    </source>
</evidence>
<gene>
    <name evidence="1" type="ORF">CDD82_1819</name>
</gene>
<evidence type="ECO:0000313" key="1">
    <source>
        <dbReference type="EMBL" id="PHH80347.1"/>
    </source>
</evidence>
<dbReference type="Proteomes" id="UP000224854">
    <property type="component" value="Unassembled WGS sequence"/>
</dbReference>
<evidence type="ECO:0008006" key="3">
    <source>
        <dbReference type="Google" id="ProtNLM"/>
    </source>
</evidence>
<accession>A0A2C5ZH47</accession>
<dbReference type="PANTHER" id="PTHR47718">
    <property type="entry name" value="OS01G0519700 PROTEIN"/>
    <property type="match status" value="1"/>
</dbReference>
<protein>
    <recommendedName>
        <fullName evidence="3">FAR1 domain-containing protein</fullName>
    </recommendedName>
</protein>
<proteinExistence type="predicted"/>
<dbReference type="AlphaFoldDB" id="A0A2C5ZH47"/>
<name>A0A2C5ZH47_9HYPO</name>
<dbReference type="OrthoDB" id="5151057at2759"/>
<organism evidence="1 2">
    <name type="scientific">Ophiocordyceps australis</name>
    <dbReference type="NCBI Taxonomy" id="1399860"/>
    <lineage>
        <taxon>Eukaryota</taxon>
        <taxon>Fungi</taxon>
        <taxon>Dikarya</taxon>
        <taxon>Ascomycota</taxon>
        <taxon>Pezizomycotina</taxon>
        <taxon>Sordariomycetes</taxon>
        <taxon>Hypocreomycetidae</taxon>
        <taxon>Hypocreales</taxon>
        <taxon>Ophiocordycipitaceae</taxon>
        <taxon>Ophiocordyceps</taxon>
    </lineage>
</organism>
<sequence length="183" mass="20470">MEAVFAQEYPSLQAARDAINAAAKSQGTSFVIRASWPTSATATRVTLRCSKGGKYRDRRLKEARNTNTQMTECGYKITISVSASRFDEDAAALKPTAWRVTEAGSKVHNHPFTPLYTHAAYRKESLDTYRDRIIRLYNSGVRPYQIASQLCDTDNNGGNSGITKMQVYNALSRHRRDELAGRD</sequence>
<dbReference type="EMBL" id="NJEU01000158">
    <property type="protein sequence ID" value="PHH80347.1"/>
    <property type="molecule type" value="Genomic_DNA"/>
</dbReference>
<keyword evidence="2" id="KW-1185">Reference proteome</keyword>
<comment type="caution">
    <text evidence="1">The sequence shown here is derived from an EMBL/GenBank/DDBJ whole genome shotgun (WGS) entry which is preliminary data.</text>
</comment>